<evidence type="ECO:0000313" key="8">
    <source>
        <dbReference type="Ensembl" id="ENSPCEP00000000756.1"/>
    </source>
</evidence>
<evidence type="ECO:0000259" key="7">
    <source>
        <dbReference type="PROSITE" id="PS50837"/>
    </source>
</evidence>
<accession>A0A8C8R6N2</accession>
<sequence length="584" mass="66609">MDCVYRSGEKSTSEHKPPNRVRTNKESSSRLKERADKAKEDSSGMQEAEECVDTAVKISDLFESVVSPGTTRVILLFGKPGMGKTMLMHRICQKWAEGALHQFLFTFLFEFRQLNLISRKLTLKELLFDLLLPPEDSPDAVFQHLLENAQHMLFIFDGLDEFVGTIDCPSSPCMNPVFPDPMSISELFANLCFGKLLPGCTVLITCRPKKLPDFLLSRAEVLAEIWGFDHERVEEYASHYFHQYSFKDQAIAHLKTNSKLLSMCFIPALCYIVCVCLEYLLMKHLVKLELPQTMTQFYIKMLLIFISKQQTEGSVTESMQLSYHRMAIFGLCDLALKGLEEKKIVFYVDDIPEHVKEFASLRGLLTAFEVKVSGSLSEAGYTFVHLSLQEFFAALGLMINHAVDRNCLKKKFSLKSKWTFKNEARTEFLENFHLFLSGLSSKECRTFLTLLAEQNQAWVRDKQAAILLSLRKLAATNLTGPKIIELCHCTYETQDLELAQHVGSQLNFKYEFRNFRLTPLDVSALVFIINCGQDLTHLDFAGCPMELDCLAVLASCKNIEHLRVIKENSFLGFWLVSLAHMLRV</sequence>
<dbReference type="GO" id="GO:0005524">
    <property type="term" value="F:ATP binding"/>
    <property type="evidence" value="ECO:0007669"/>
    <property type="project" value="UniProtKB-KW"/>
</dbReference>
<dbReference type="GO" id="GO:0045345">
    <property type="term" value="P:positive regulation of MHC class I biosynthetic process"/>
    <property type="evidence" value="ECO:0007669"/>
    <property type="project" value="TreeGrafter"/>
</dbReference>
<dbReference type="InterPro" id="IPR041267">
    <property type="entry name" value="NLRP_HD2"/>
</dbReference>
<dbReference type="Pfam" id="PF05729">
    <property type="entry name" value="NACHT"/>
    <property type="match status" value="1"/>
</dbReference>
<keyword evidence="9" id="KW-1185">Reference proteome</keyword>
<evidence type="ECO:0000313" key="9">
    <source>
        <dbReference type="Proteomes" id="UP000694393"/>
    </source>
</evidence>
<dbReference type="InterPro" id="IPR027417">
    <property type="entry name" value="P-loop_NTPase"/>
</dbReference>
<dbReference type="AlphaFoldDB" id="A0A8C8R6N2"/>
<evidence type="ECO:0000256" key="3">
    <source>
        <dbReference type="ARBA" id="ARBA00022741"/>
    </source>
</evidence>
<reference evidence="8" key="2">
    <citation type="submission" date="2025-09" db="UniProtKB">
        <authorList>
            <consortium name="Ensembl"/>
        </authorList>
    </citation>
    <scope>IDENTIFICATION</scope>
</reference>
<feature type="region of interest" description="Disordered" evidence="5">
    <location>
        <begin position="1"/>
        <end position="47"/>
    </location>
</feature>
<dbReference type="FunFam" id="3.40.50.300:FF:001028">
    <property type="entry name" value="Class II major histocompatibility complex transactivator"/>
    <property type="match status" value="1"/>
</dbReference>
<dbReference type="PANTHER" id="PTHR47189">
    <property type="entry name" value="MHC CLASS II TRANSACTIVATOR"/>
    <property type="match status" value="1"/>
</dbReference>
<keyword evidence="6" id="KW-1133">Transmembrane helix</keyword>
<evidence type="ECO:0000256" key="6">
    <source>
        <dbReference type="SAM" id="Phobius"/>
    </source>
</evidence>
<evidence type="ECO:0000256" key="1">
    <source>
        <dbReference type="ARBA" id="ARBA00022614"/>
    </source>
</evidence>
<dbReference type="Ensembl" id="ENSPCET00000000784.1">
    <property type="protein sequence ID" value="ENSPCEP00000000756.1"/>
    <property type="gene ID" value="ENSPCEG00000000642.1"/>
</dbReference>
<dbReference type="SUPFAM" id="SSF52047">
    <property type="entry name" value="RNI-like"/>
    <property type="match status" value="1"/>
</dbReference>
<dbReference type="Pfam" id="PF17779">
    <property type="entry name" value="WHD_NOD2"/>
    <property type="match status" value="1"/>
</dbReference>
<protein>
    <recommendedName>
        <fullName evidence="7">NACHT domain-containing protein</fullName>
    </recommendedName>
</protein>
<keyword evidence="4" id="KW-0067">ATP-binding</keyword>
<proteinExistence type="predicted"/>
<feature type="transmembrane region" description="Helical" evidence="6">
    <location>
        <begin position="260"/>
        <end position="281"/>
    </location>
</feature>
<organism evidence="8 9">
    <name type="scientific">Pelusios castaneus</name>
    <name type="common">West African mud turtle</name>
    <dbReference type="NCBI Taxonomy" id="367368"/>
    <lineage>
        <taxon>Eukaryota</taxon>
        <taxon>Metazoa</taxon>
        <taxon>Chordata</taxon>
        <taxon>Craniata</taxon>
        <taxon>Vertebrata</taxon>
        <taxon>Euteleostomi</taxon>
        <taxon>Archelosauria</taxon>
        <taxon>Testudinata</taxon>
        <taxon>Testudines</taxon>
        <taxon>Pleurodira</taxon>
        <taxon>Pelomedusidae</taxon>
        <taxon>Pelusios</taxon>
    </lineage>
</organism>
<name>A0A8C8R6N2_9SAUR</name>
<keyword evidence="1" id="KW-0433">Leucine-rich repeat</keyword>
<feature type="compositionally biased region" description="Basic and acidic residues" evidence="5">
    <location>
        <begin position="7"/>
        <end position="42"/>
    </location>
</feature>
<dbReference type="Pfam" id="PF17776">
    <property type="entry name" value="NLRC4_HD2"/>
    <property type="match status" value="1"/>
</dbReference>
<evidence type="ECO:0000256" key="5">
    <source>
        <dbReference type="SAM" id="MobiDB-lite"/>
    </source>
</evidence>
<reference evidence="8" key="1">
    <citation type="submission" date="2025-08" db="UniProtKB">
        <authorList>
            <consortium name="Ensembl"/>
        </authorList>
    </citation>
    <scope>IDENTIFICATION</scope>
</reference>
<evidence type="ECO:0000256" key="4">
    <source>
        <dbReference type="ARBA" id="ARBA00022840"/>
    </source>
</evidence>
<evidence type="ECO:0000256" key="2">
    <source>
        <dbReference type="ARBA" id="ARBA00022737"/>
    </source>
</evidence>
<dbReference type="GO" id="GO:0045348">
    <property type="term" value="P:positive regulation of MHC class II biosynthetic process"/>
    <property type="evidence" value="ECO:0007669"/>
    <property type="project" value="TreeGrafter"/>
</dbReference>
<dbReference type="PANTHER" id="PTHR47189:SF1">
    <property type="entry name" value="MHC CLASS II TRANSACTIVATOR"/>
    <property type="match status" value="1"/>
</dbReference>
<dbReference type="InterPro" id="IPR041075">
    <property type="entry name" value="NOD1/2_WH"/>
</dbReference>
<dbReference type="InterPro" id="IPR007111">
    <property type="entry name" value="NACHT_NTPase"/>
</dbReference>
<dbReference type="Gene3D" id="3.40.50.300">
    <property type="entry name" value="P-loop containing nucleotide triphosphate hydrolases"/>
    <property type="match status" value="1"/>
</dbReference>
<dbReference type="Proteomes" id="UP000694393">
    <property type="component" value="Unplaced"/>
</dbReference>
<keyword evidence="6" id="KW-0472">Membrane</keyword>
<dbReference type="SUPFAM" id="SSF52540">
    <property type="entry name" value="P-loop containing nucleoside triphosphate hydrolases"/>
    <property type="match status" value="1"/>
</dbReference>
<keyword evidence="6" id="KW-0812">Transmembrane</keyword>
<keyword evidence="2" id="KW-0677">Repeat</keyword>
<feature type="domain" description="NACHT" evidence="7">
    <location>
        <begin position="72"/>
        <end position="208"/>
    </location>
</feature>
<dbReference type="PROSITE" id="PS50837">
    <property type="entry name" value="NACHT"/>
    <property type="match status" value="1"/>
</dbReference>
<dbReference type="GO" id="GO:0045944">
    <property type="term" value="P:positive regulation of transcription by RNA polymerase II"/>
    <property type="evidence" value="ECO:0007669"/>
    <property type="project" value="TreeGrafter"/>
</dbReference>
<keyword evidence="3" id="KW-0547">Nucleotide-binding</keyword>